<reference evidence="3" key="2">
    <citation type="submission" date="2021-10" db="EMBL/GenBank/DDBJ databases">
        <title>Phylogenomics reveals ancestral predisposition of the termite-cultivated fungus Termitomyces towards a domesticated lifestyle.</title>
        <authorList>
            <person name="Auxier B."/>
            <person name="Grum-Grzhimaylo A."/>
            <person name="Cardenas M.E."/>
            <person name="Lodge J.D."/>
            <person name="Laessoe T."/>
            <person name="Pedersen O."/>
            <person name="Smith M.E."/>
            <person name="Kuyper T.W."/>
            <person name="Franco-Molano E.A."/>
            <person name="Baroni T.J."/>
            <person name="Aanen D.K."/>
        </authorList>
    </citation>
    <scope>NUCLEOTIDE SEQUENCE</scope>
    <source>
        <strain evidence="3">D49</strain>
    </source>
</reference>
<gene>
    <name evidence="3" type="ORF">H0H81_000867</name>
</gene>
<feature type="region of interest" description="Disordered" evidence="1">
    <location>
        <begin position="262"/>
        <end position="285"/>
    </location>
</feature>
<comment type="caution">
    <text evidence="3">The sequence shown here is derived from an EMBL/GenBank/DDBJ whole genome shotgun (WGS) entry which is preliminary data.</text>
</comment>
<accession>A0A9P7KI25</accession>
<dbReference type="OrthoDB" id="3069610at2759"/>
<keyword evidence="2" id="KW-0812">Transmembrane</keyword>
<dbReference type="AlphaFoldDB" id="A0A9P7KI25"/>
<feature type="compositionally biased region" description="Polar residues" evidence="1">
    <location>
        <begin position="171"/>
        <end position="186"/>
    </location>
</feature>
<keyword evidence="4" id="KW-1185">Reference proteome</keyword>
<keyword evidence="2" id="KW-1133">Transmembrane helix</keyword>
<feature type="compositionally biased region" description="Polar residues" evidence="1">
    <location>
        <begin position="209"/>
        <end position="234"/>
    </location>
</feature>
<keyword evidence="2" id="KW-0472">Membrane</keyword>
<evidence type="ECO:0000256" key="1">
    <source>
        <dbReference type="SAM" id="MobiDB-lite"/>
    </source>
</evidence>
<dbReference type="Proteomes" id="UP000717328">
    <property type="component" value="Unassembled WGS sequence"/>
</dbReference>
<sequence>MTSRESTFSYVVGGLGLLTLLSPLIIYIKFYSPGSRLQFFDELLSDTKRIFDNATAEGLLPSEMAQSARAQLQRYELLGDDVRTAKFRSYSPWQIMLSSLDFGGKSSRITRFSVDLNQLRVVLLTVSQEERQRRGECPIGDLPLYRGADRSQSSPADQAQIPPLPKHAPDISTSSDAPTSEGSTEISPRHSRYSVYRLLDLISGFFTRKSPNPRHQTSPEIGSISRSSTLVQHSTPKDSSQRLSWWRPDGWIRLGDGWNTEGDIEAGQLTSQPSSSDCANPFSTPVENQQTEMDITSVVALPAIL</sequence>
<name>A0A9P7KI25_9AGAR</name>
<evidence type="ECO:0000313" key="3">
    <source>
        <dbReference type="EMBL" id="KAG5653366.1"/>
    </source>
</evidence>
<evidence type="ECO:0000256" key="2">
    <source>
        <dbReference type="SAM" id="Phobius"/>
    </source>
</evidence>
<protein>
    <submittedName>
        <fullName evidence="3">Uncharacterized protein</fullName>
    </submittedName>
</protein>
<feature type="region of interest" description="Disordered" evidence="1">
    <location>
        <begin position="208"/>
        <end position="242"/>
    </location>
</feature>
<reference evidence="3" key="1">
    <citation type="submission" date="2021-02" db="EMBL/GenBank/DDBJ databases">
        <authorList>
            <person name="Nieuwenhuis M."/>
            <person name="Van De Peppel L.J.J."/>
        </authorList>
    </citation>
    <scope>NUCLEOTIDE SEQUENCE</scope>
    <source>
        <strain evidence="3">D49</strain>
    </source>
</reference>
<dbReference type="EMBL" id="JABCKI010000057">
    <property type="protein sequence ID" value="KAG5653366.1"/>
    <property type="molecule type" value="Genomic_DNA"/>
</dbReference>
<feature type="transmembrane region" description="Helical" evidence="2">
    <location>
        <begin position="7"/>
        <end position="28"/>
    </location>
</feature>
<proteinExistence type="predicted"/>
<organism evidence="3 4">
    <name type="scientific">Sphagnurus paluster</name>
    <dbReference type="NCBI Taxonomy" id="117069"/>
    <lineage>
        <taxon>Eukaryota</taxon>
        <taxon>Fungi</taxon>
        <taxon>Dikarya</taxon>
        <taxon>Basidiomycota</taxon>
        <taxon>Agaricomycotina</taxon>
        <taxon>Agaricomycetes</taxon>
        <taxon>Agaricomycetidae</taxon>
        <taxon>Agaricales</taxon>
        <taxon>Tricholomatineae</taxon>
        <taxon>Lyophyllaceae</taxon>
        <taxon>Sphagnurus</taxon>
    </lineage>
</organism>
<feature type="region of interest" description="Disordered" evidence="1">
    <location>
        <begin position="135"/>
        <end position="189"/>
    </location>
</feature>
<feature type="compositionally biased region" description="Polar residues" evidence="1">
    <location>
        <begin position="268"/>
        <end position="285"/>
    </location>
</feature>
<evidence type="ECO:0000313" key="4">
    <source>
        <dbReference type="Proteomes" id="UP000717328"/>
    </source>
</evidence>